<reference evidence="1" key="1">
    <citation type="submission" date="2018-02" db="EMBL/GenBank/DDBJ databases">
        <authorList>
            <person name="Silar P."/>
        </authorList>
    </citation>
    <scope>NUCLEOTIDE SEQUENCE [LARGE SCALE GENOMIC DNA]</scope>
    <source>
        <strain evidence="1">T</strain>
    </source>
</reference>
<organism evidence="1 2">
    <name type="scientific">Podospora comata</name>
    <dbReference type="NCBI Taxonomy" id="48703"/>
    <lineage>
        <taxon>Eukaryota</taxon>
        <taxon>Fungi</taxon>
        <taxon>Dikarya</taxon>
        <taxon>Ascomycota</taxon>
        <taxon>Pezizomycotina</taxon>
        <taxon>Sordariomycetes</taxon>
        <taxon>Sordariomycetidae</taxon>
        <taxon>Sordariales</taxon>
        <taxon>Podosporaceae</taxon>
        <taxon>Podospora</taxon>
    </lineage>
</organism>
<proteinExistence type="predicted"/>
<dbReference type="Proteomes" id="UP000280685">
    <property type="component" value="Chromosome 7"/>
</dbReference>
<dbReference type="EMBL" id="LR026970">
    <property type="protein sequence ID" value="VBB86967.1"/>
    <property type="molecule type" value="Genomic_DNA"/>
</dbReference>
<sequence length="54" mass="6303">MIPTQCYSILHIGLQKISMYFWFKRGSRVCKRETKSPMDGTGGARFQFESKVTR</sequence>
<accession>A0ABY6SME0</accession>
<protein>
    <submittedName>
        <fullName evidence="1">Uncharacterized protein</fullName>
    </submittedName>
</protein>
<name>A0ABY6SME0_PODCO</name>
<evidence type="ECO:0000313" key="1">
    <source>
        <dbReference type="EMBL" id="VBB86967.1"/>
    </source>
</evidence>
<evidence type="ECO:0000313" key="2">
    <source>
        <dbReference type="Proteomes" id="UP000280685"/>
    </source>
</evidence>
<gene>
    <name evidence="1" type="ORF">PODCO_709730</name>
</gene>
<keyword evidence="2" id="KW-1185">Reference proteome</keyword>